<reference evidence="4" key="1">
    <citation type="journal article" date="2019" name="Int. J. Syst. Evol. Microbiol.">
        <title>The Global Catalogue of Microorganisms (GCM) 10K type strain sequencing project: providing services to taxonomists for standard genome sequencing and annotation.</title>
        <authorList>
            <consortium name="The Broad Institute Genomics Platform"/>
            <consortium name="The Broad Institute Genome Sequencing Center for Infectious Disease"/>
            <person name="Wu L."/>
            <person name="Ma J."/>
        </authorList>
    </citation>
    <scope>NUCLEOTIDE SEQUENCE [LARGE SCALE GENOMIC DNA]</scope>
    <source>
        <strain evidence="4">JCM 31920</strain>
    </source>
</reference>
<feature type="signal peptide" evidence="1">
    <location>
        <begin position="1"/>
        <end position="25"/>
    </location>
</feature>
<evidence type="ECO:0000259" key="2">
    <source>
        <dbReference type="Pfam" id="PF06439"/>
    </source>
</evidence>
<dbReference type="InterPro" id="IPR010496">
    <property type="entry name" value="AL/BT2_dom"/>
</dbReference>
<accession>A0ABP8M8S0</accession>
<keyword evidence="1" id="KW-0732">Signal</keyword>
<organism evidence="3 4">
    <name type="scientific">Ravibacter arvi</name>
    <dbReference type="NCBI Taxonomy" id="2051041"/>
    <lineage>
        <taxon>Bacteria</taxon>
        <taxon>Pseudomonadati</taxon>
        <taxon>Bacteroidota</taxon>
        <taxon>Cytophagia</taxon>
        <taxon>Cytophagales</taxon>
        <taxon>Spirosomataceae</taxon>
        <taxon>Ravibacter</taxon>
    </lineage>
</organism>
<name>A0ABP8M8S0_9BACT</name>
<dbReference type="Pfam" id="PF06439">
    <property type="entry name" value="3keto-disac_hyd"/>
    <property type="match status" value="1"/>
</dbReference>
<evidence type="ECO:0000256" key="1">
    <source>
        <dbReference type="SAM" id="SignalP"/>
    </source>
</evidence>
<dbReference type="Gene3D" id="2.60.120.560">
    <property type="entry name" value="Exo-inulinase, domain 1"/>
    <property type="match status" value="1"/>
</dbReference>
<dbReference type="RefSeq" id="WP_345032445.1">
    <property type="nucleotide sequence ID" value="NZ_BAABEY010000036.1"/>
</dbReference>
<gene>
    <name evidence="3" type="ORF">GCM10023091_39620</name>
</gene>
<keyword evidence="4" id="KW-1185">Reference proteome</keyword>
<dbReference type="Proteomes" id="UP001501508">
    <property type="component" value="Unassembled WGS sequence"/>
</dbReference>
<feature type="chain" id="PRO_5046736858" description="3-keto-alpha-glucoside-1,2-lyase/3-keto-2-hydroxy-glucal hydratase domain-containing protein" evidence="1">
    <location>
        <begin position="26"/>
        <end position="212"/>
    </location>
</feature>
<protein>
    <recommendedName>
        <fullName evidence="2">3-keto-alpha-glucoside-1,2-lyase/3-keto-2-hydroxy-glucal hydratase domain-containing protein</fullName>
    </recommendedName>
</protein>
<feature type="domain" description="3-keto-alpha-glucoside-1,2-lyase/3-keto-2-hydroxy-glucal hydratase" evidence="2">
    <location>
        <begin position="36"/>
        <end position="207"/>
    </location>
</feature>
<sequence>MKVTVLRKLALFLTVLALASGSLFAGGDKPSKPGKPQKLFNGKNLKGWVVHGTEKWYVDKGELVCESGPDKGYGYLKTEKQYKDFDLSVEFLQNANGNSGVFIRSSVEGTKVQGWQVEVAGPNHDTGGIYESYGRGWLVQIPDEKEGFLKFGSWNTLRIRVQGDRVQTWLNGHEMVDLKDDKIGAATGSIALQIHDGGGIKVRWKNLLLTEL</sequence>
<evidence type="ECO:0000313" key="3">
    <source>
        <dbReference type="EMBL" id="GAA4446472.1"/>
    </source>
</evidence>
<comment type="caution">
    <text evidence="3">The sequence shown here is derived from an EMBL/GenBank/DDBJ whole genome shotgun (WGS) entry which is preliminary data.</text>
</comment>
<evidence type="ECO:0000313" key="4">
    <source>
        <dbReference type="Proteomes" id="UP001501508"/>
    </source>
</evidence>
<proteinExistence type="predicted"/>
<dbReference type="EMBL" id="BAABEY010000036">
    <property type="protein sequence ID" value="GAA4446472.1"/>
    <property type="molecule type" value="Genomic_DNA"/>
</dbReference>